<dbReference type="InterPro" id="IPR003439">
    <property type="entry name" value="ABC_transporter-like_ATP-bd"/>
</dbReference>
<dbReference type="PROSITE" id="PS50929">
    <property type="entry name" value="ABC_TM1F"/>
    <property type="match status" value="2"/>
</dbReference>
<keyword evidence="10" id="KW-0325">Glycoprotein</keyword>
<evidence type="ECO:0000256" key="7">
    <source>
        <dbReference type="ARBA" id="ARBA00022840"/>
    </source>
</evidence>
<keyword evidence="6" id="KW-0547">Nucleotide-binding</keyword>
<comment type="subcellular location">
    <subcellularLocation>
        <location evidence="1">Endomembrane system</location>
        <topology evidence="1">Multi-pass membrane protein</topology>
    </subcellularLocation>
</comment>
<evidence type="ECO:0000259" key="14">
    <source>
        <dbReference type="PROSITE" id="PS50929"/>
    </source>
</evidence>
<dbReference type="Proteomes" id="UP000694558">
    <property type="component" value="Chromosome 13"/>
</dbReference>
<feature type="transmembrane region" description="Helical" evidence="12">
    <location>
        <begin position="716"/>
        <end position="739"/>
    </location>
</feature>
<feature type="transmembrane region" description="Helical" evidence="12">
    <location>
        <begin position="852"/>
        <end position="874"/>
    </location>
</feature>
<evidence type="ECO:0000256" key="9">
    <source>
        <dbReference type="ARBA" id="ARBA00023136"/>
    </source>
</evidence>
<dbReference type="PROSITE" id="PS51257">
    <property type="entry name" value="PROKAR_LIPOPROTEIN"/>
    <property type="match status" value="1"/>
</dbReference>
<dbReference type="SUPFAM" id="SSF90123">
    <property type="entry name" value="ABC transporter transmembrane region"/>
    <property type="match status" value="2"/>
</dbReference>
<feature type="transmembrane region" description="Helical" evidence="12">
    <location>
        <begin position="6"/>
        <end position="30"/>
    </location>
</feature>
<evidence type="ECO:0000256" key="8">
    <source>
        <dbReference type="ARBA" id="ARBA00022989"/>
    </source>
</evidence>
<evidence type="ECO:0000256" key="3">
    <source>
        <dbReference type="ARBA" id="ARBA00022448"/>
    </source>
</evidence>
<evidence type="ECO:0000313" key="15">
    <source>
        <dbReference type="Ensembl" id="ENSSMAP00000064511.1"/>
    </source>
</evidence>
<feature type="region of interest" description="Disordered" evidence="11">
    <location>
        <begin position="53"/>
        <end position="78"/>
    </location>
</feature>
<dbReference type="GO" id="GO:0016887">
    <property type="term" value="F:ATP hydrolysis activity"/>
    <property type="evidence" value="ECO:0007669"/>
    <property type="project" value="InterPro"/>
</dbReference>
<keyword evidence="7" id="KW-0067">ATP-binding</keyword>
<dbReference type="PROSITE" id="PS00211">
    <property type="entry name" value="ABC_TRANSPORTER_1"/>
    <property type="match status" value="2"/>
</dbReference>
<keyword evidence="8 12" id="KW-1133">Transmembrane helix</keyword>
<dbReference type="SMART" id="SM00382">
    <property type="entry name" value="AAA"/>
    <property type="match status" value="1"/>
</dbReference>
<feature type="transmembrane region" description="Helical" evidence="12">
    <location>
        <begin position="287"/>
        <end position="308"/>
    </location>
</feature>
<evidence type="ECO:0000256" key="11">
    <source>
        <dbReference type="SAM" id="MobiDB-lite"/>
    </source>
</evidence>
<dbReference type="CDD" id="cd18592">
    <property type="entry name" value="ABC_6TM_MRP5_8_9_D1"/>
    <property type="match status" value="1"/>
</dbReference>
<dbReference type="FunFam" id="1.20.1560.10:FF:000015">
    <property type="entry name" value="multidrug resistance-associated protein 5 isoform X1"/>
    <property type="match status" value="1"/>
</dbReference>
<dbReference type="Pfam" id="PF00005">
    <property type="entry name" value="ABC_tran"/>
    <property type="match status" value="2"/>
</dbReference>
<dbReference type="PANTHER" id="PTHR24223">
    <property type="entry name" value="ATP-BINDING CASSETTE SUB-FAMILY C"/>
    <property type="match status" value="1"/>
</dbReference>
<feature type="transmembrane region" description="Helical" evidence="12">
    <location>
        <begin position="314"/>
        <end position="336"/>
    </location>
</feature>
<dbReference type="Ensembl" id="ENSSMAT00000062992.1">
    <property type="protein sequence ID" value="ENSSMAP00000064511.1"/>
    <property type="gene ID" value="ENSSMAG00000012097.2"/>
</dbReference>
<dbReference type="InterPro" id="IPR027417">
    <property type="entry name" value="P-loop_NTPase"/>
</dbReference>
<protein>
    <submittedName>
        <fullName evidence="15">Si:ch211-221f10.2</fullName>
    </submittedName>
</protein>
<dbReference type="FunFam" id="3.40.50.300:FF:000074">
    <property type="entry name" value="Multidrug resistance-associated protein 5 isoform 1"/>
    <property type="match status" value="1"/>
</dbReference>
<name>A0A8D3DYA2_SCOMX</name>
<feature type="transmembrane region" description="Helical" evidence="12">
    <location>
        <begin position="770"/>
        <end position="787"/>
    </location>
</feature>
<feature type="transmembrane region" description="Helical" evidence="12">
    <location>
        <begin position="880"/>
        <end position="903"/>
    </location>
</feature>
<reference evidence="15" key="2">
    <citation type="submission" date="2025-08" db="UniProtKB">
        <authorList>
            <consortium name="Ensembl"/>
        </authorList>
    </citation>
    <scope>IDENTIFICATION</scope>
</reference>
<dbReference type="GeneTree" id="ENSGT00940000155470"/>
<accession>A0A8D3DYA2</accession>
<evidence type="ECO:0000313" key="16">
    <source>
        <dbReference type="Proteomes" id="UP000694558"/>
    </source>
</evidence>
<dbReference type="CDD" id="cd03244">
    <property type="entry name" value="ABCC_MRP_domain2"/>
    <property type="match status" value="1"/>
</dbReference>
<dbReference type="GO" id="GO:0012505">
    <property type="term" value="C:endomembrane system"/>
    <property type="evidence" value="ECO:0007669"/>
    <property type="project" value="UniProtKB-SubCell"/>
</dbReference>
<organism evidence="15 16">
    <name type="scientific">Scophthalmus maximus</name>
    <name type="common">Turbot</name>
    <name type="synonym">Psetta maxima</name>
    <dbReference type="NCBI Taxonomy" id="52904"/>
    <lineage>
        <taxon>Eukaryota</taxon>
        <taxon>Metazoa</taxon>
        <taxon>Chordata</taxon>
        <taxon>Craniata</taxon>
        <taxon>Vertebrata</taxon>
        <taxon>Euteleostomi</taxon>
        <taxon>Actinopterygii</taxon>
        <taxon>Neopterygii</taxon>
        <taxon>Teleostei</taxon>
        <taxon>Neoteleostei</taxon>
        <taxon>Acanthomorphata</taxon>
        <taxon>Carangaria</taxon>
        <taxon>Pleuronectiformes</taxon>
        <taxon>Pleuronectoidei</taxon>
        <taxon>Scophthalmidae</taxon>
        <taxon>Scophthalmus</taxon>
    </lineage>
</organism>
<keyword evidence="3" id="KW-0813">Transport</keyword>
<keyword evidence="9 12" id="KW-0472">Membrane</keyword>
<dbReference type="GO" id="GO:0005524">
    <property type="term" value="F:ATP binding"/>
    <property type="evidence" value="ECO:0007669"/>
    <property type="project" value="UniProtKB-KW"/>
</dbReference>
<evidence type="ECO:0000256" key="2">
    <source>
        <dbReference type="ARBA" id="ARBA00009726"/>
    </source>
</evidence>
<feature type="transmembrane region" description="Helical" evidence="12">
    <location>
        <begin position="217"/>
        <end position="242"/>
    </location>
</feature>
<evidence type="ECO:0000256" key="10">
    <source>
        <dbReference type="ARBA" id="ARBA00023180"/>
    </source>
</evidence>
<dbReference type="GO" id="GO:0140359">
    <property type="term" value="F:ABC-type transporter activity"/>
    <property type="evidence" value="ECO:0007669"/>
    <property type="project" value="InterPro"/>
</dbReference>
<keyword evidence="5" id="KW-0677">Repeat</keyword>
<dbReference type="FunFam" id="1.20.1560.10:FF:000012">
    <property type="entry name" value="ATP binding cassette subfamily C member 5"/>
    <property type="match status" value="1"/>
</dbReference>
<proteinExistence type="inferred from homology"/>
<feature type="transmembrane region" description="Helical" evidence="12">
    <location>
        <begin position="959"/>
        <end position="981"/>
    </location>
</feature>
<feature type="domain" description="ABC transmembrane type-1" evidence="14">
    <location>
        <begin position="719"/>
        <end position="999"/>
    </location>
</feature>
<evidence type="ECO:0000259" key="13">
    <source>
        <dbReference type="PROSITE" id="PS50893"/>
    </source>
</evidence>
<dbReference type="PROSITE" id="PS50893">
    <property type="entry name" value="ABC_TRANSPORTER_2"/>
    <property type="match status" value="2"/>
</dbReference>
<evidence type="ECO:0000256" key="6">
    <source>
        <dbReference type="ARBA" id="ARBA00022741"/>
    </source>
</evidence>
<reference evidence="15" key="1">
    <citation type="submission" date="2023-05" db="EMBL/GenBank/DDBJ databases">
        <title>High-quality long-read genome of Scophthalmus maximus.</title>
        <authorList>
            <person name="Lien S."/>
            <person name="Martinez P."/>
        </authorList>
    </citation>
    <scope>NUCLEOTIDE SEQUENCE [LARGE SCALE GENOMIC DNA]</scope>
</reference>
<keyword evidence="4 12" id="KW-0812">Transmembrane</keyword>
<dbReference type="CDD" id="cd18599">
    <property type="entry name" value="ABC_6TM_MRP5_8_9_D2"/>
    <property type="match status" value="1"/>
</dbReference>
<feature type="domain" description="ABC transporter" evidence="13">
    <location>
        <begin position="1038"/>
        <end position="1272"/>
    </location>
</feature>
<dbReference type="InterPro" id="IPR011527">
    <property type="entry name" value="ABC1_TM_dom"/>
</dbReference>
<evidence type="ECO:0000256" key="12">
    <source>
        <dbReference type="SAM" id="Phobius"/>
    </source>
</evidence>
<evidence type="ECO:0000256" key="1">
    <source>
        <dbReference type="ARBA" id="ARBA00004127"/>
    </source>
</evidence>
<dbReference type="Gene3D" id="1.20.1560.10">
    <property type="entry name" value="ABC transporter type 1, transmembrane domain"/>
    <property type="match status" value="2"/>
</dbReference>
<dbReference type="InterPro" id="IPR050173">
    <property type="entry name" value="ABC_transporter_C-like"/>
</dbReference>
<dbReference type="Pfam" id="PF00664">
    <property type="entry name" value="ABC_membrane"/>
    <property type="match status" value="2"/>
</dbReference>
<sequence length="1279" mass="142924">MTRYQWVNICSSIVSCCYLSLFVINVFFCYSLPRGSAMFPDALEAAGRVEGLPLSSPQPLPELEEEETEASVERGPKRQGRYRQSLQLLKPFRITHKHQHPVDNAGLFSFMTLHWLSPLALKAYKASSLSIDDVWGLSCHEVSNSGSRLEFLWHDELKSRGREGASLTRVFWRFCQTRMLVAVFSLLITMVAGFVGPALLVRALLEYSQSAETWLPYGLSLVAGIFLMELIRSWSLALMWAVNYRTAARLRGAALTFAFHKILRLRSTKDVGPGELINICSSDGQRLYEAVSVGCLLAGGPLVGILGLSYTAYFLGPTALVGSAIFIIFYPLMMLASKLTAYFRKKCVVVTDRRVRLMNEILGCIKFIKMYCWEDAFAQNIHSEWLSCCPMTQQHPRTLLISCVVKNRYSFRHAFTVVAVYNSMTFALKVTPLAVRSLSEGAVAVKRFQVGNIIKSVTLELFRRFPSNSMPHNKLQFEKEHCPCFQTSFFVLQMTLLEGNVAASGGFAYVSQQAWILNDSLKENILFGNVYEQEKYHTVLEACCLLPDLAELPYGDMTEIGERGANLSGGQRQRVSLARALYSEHPILLLDDPLSAVDACVGSHVFYKAIKGVTKGKTVLFVTHQLQYLSDCDDVILMKDGQIAEHGTHTQLMAKERDYATLFSSMQQEVRPGAREAPAEEPVNNISQLMKAEEKGSGAVAWSVYGAYIKAAGGPVVFIINVFFFLSTTGSIAFCNWWLSYWIRQGSGNTSLFSVNETMAGNSMRLNPHIQYYSTVYVVSMGAALLLKTMRGLVFVKCTVKAASTLHDKLFRQLLLSPMHFFDTTPLGRILTRFSRDMDEVDVRLTMQAEMLLQNLTLVLFCLGMVGIVFPWFLISILPLGVFLCAYTVYLNNSLCPFIRVLIRELKRLENISQSPFTSHITSSLQGLSTIHAYGRGYQELLDTNQASNYLFSCAMRWLAVRLDLISISLITAVALFIVFMHNQIPPAYAGLALSYAVQSGGMQLQRDLEISCLESEAPRQSPESDGPAPSWPQQGKITFQNVEMRYRNNLPLVLKNLSFTILPEETIGIVGRTGSGKSSLGVALFRLAELAGGSIIIDGVQIAQIGLDDLRSKLSIIPQEPVLFIGTIRTNLDPWDQFSDSQIWEALEKTHIKEMVSQLPHSLYSEVTENGENFSVGERQLLCVARALLRNSKILILDEATAAIDTETDRLIQETIRREFGSCTTLIIAHRLNTVMSCSRVMVLENGQILEFDSPSALLADENSRFRAMIEASENQSR</sequence>
<dbReference type="InterPro" id="IPR003593">
    <property type="entry name" value="AAA+_ATPase"/>
</dbReference>
<dbReference type="SUPFAM" id="SSF52540">
    <property type="entry name" value="P-loop containing nucleoside triphosphate hydrolases"/>
    <property type="match status" value="2"/>
</dbReference>
<comment type="similarity">
    <text evidence="2">Belongs to the ABC transporter superfamily. ABCC family. Conjugate transporter (TC 3.A.1.208) subfamily.</text>
</comment>
<feature type="transmembrane region" description="Helical" evidence="12">
    <location>
        <begin position="179"/>
        <end position="205"/>
    </location>
</feature>
<evidence type="ECO:0000256" key="4">
    <source>
        <dbReference type="ARBA" id="ARBA00022692"/>
    </source>
</evidence>
<dbReference type="InterPro" id="IPR017871">
    <property type="entry name" value="ABC_transporter-like_CS"/>
</dbReference>
<feature type="domain" description="ABC transporter" evidence="13">
    <location>
        <begin position="405"/>
        <end position="665"/>
    </location>
</feature>
<evidence type="ECO:0000256" key="5">
    <source>
        <dbReference type="ARBA" id="ARBA00022737"/>
    </source>
</evidence>
<dbReference type="AlphaFoldDB" id="A0A8D3DYA2"/>
<gene>
    <name evidence="15" type="primary">wu:fb13g09</name>
</gene>
<dbReference type="FunFam" id="3.40.50.300:FF:000997">
    <property type="entry name" value="Multidrug resistance-associated protein 1"/>
    <property type="match status" value="1"/>
</dbReference>
<dbReference type="PANTHER" id="PTHR24223:SF355">
    <property type="entry name" value="MULTIDRUG RESISTANCE-ASSOCIATED PROTEIN 5"/>
    <property type="match status" value="1"/>
</dbReference>
<dbReference type="InterPro" id="IPR036640">
    <property type="entry name" value="ABC1_TM_sf"/>
</dbReference>
<feature type="domain" description="ABC transmembrane type-1" evidence="14">
    <location>
        <begin position="180"/>
        <end position="382"/>
    </location>
</feature>
<dbReference type="CDD" id="cd03250">
    <property type="entry name" value="ABCC_MRP_domain1"/>
    <property type="match status" value="1"/>
</dbReference>
<dbReference type="Gene3D" id="3.40.50.300">
    <property type="entry name" value="P-loop containing nucleotide triphosphate hydrolases"/>
    <property type="match status" value="2"/>
</dbReference>
<dbReference type="GO" id="GO:0016020">
    <property type="term" value="C:membrane"/>
    <property type="evidence" value="ECO:0007669"/>
    <property type="project" value="InterPro"/>
</dbReference>